<feature type="domain" description="YchJ-like middle NTF2-like" evidence="3">
    <location>
        <begin position="31"/>
        <end position="118"/>
    </location>
</feature>
<dbReference type="Proteomes" id="UP000422989">
    <property type="component" value="Chromosome"/>
</dbReference>
<reference evidence="4 5" key="1">
    <citation type="submission" date="2018-09" db="EMBL/GenBank/DDBJ databases">
        <title>Whole genome sequencing of Microbacterium oryzae strain MB-10T.</title>
        <authorList>
            <person name="Das S.K."/>
        </authorList>
    </citation>
    <scope>NUCLEOTIDE SEQUENCE [LARGE SCALE GENOMIC DNA]</scope>
    <source>
        <strain evidence="4 5">MB-10</strain>
    </source>
</reference>
<evidence type="ECO:0000313" key="5">
    <source>
        <dbReference type="Proteomes" id="UP000422989"/>
    </source>
</evidence>
<dbReference type="InterPro" id="IPR048469">
    <property type="entry name" value="YchJ-like_M"/>
</dbReference>
<keyword evidence="5" id="KW-1185">Reference proteome</keyword>
<dbReference type="SUPFAM" id="SSF103642">
    <property type="entry name" value="Sec-C motif"/>
    <property type="match status" value="1"/>
</dbReference>
<proteinExistence type="inferred from homology"/>
<dbReference type="PANTHER" id="PTHR33747:SF1">
    <property type="entry name" value="ADENYLATE CYCLASE-ASSOCIATED CAP C-TERMINAL DOMAIN-CONTAINING PROTEIN"/>
    <property type="match status" value="1"/>
</dbReference>
<dbReference type="KEGG" id="moj:D7D94_09770"/>
<evidence type="ECO:0000256" key="2">
    <source>
        <dbReference type="HAMAP-Rule" id="MF_00612"/>
    </source>
</evidence>
<dbReference type="AlphaFoldDB" id="A0A6I6E9R0"/>
<dbReference type="InterPro" id="IPR023006">
    <property type="entry name" value="YchJ-like"/>
</dbReference>
<dbReference type="Pfam" id="PF17775">
    <property type="entry name" value="YchJ_M-like"/>
    <property type="match status" value="1"/>
</dbReference>
<organism evidence="4 5">
    <name type="scientific">Microbacterium oryzae</name>
    <dbReference type="NCBI Taxonomy" id="743009"/>
    <lineage>
        <taxon>Bacteria</taxon>
        <taxon>Bacillati</taxon>
        <taxon>Actinomycetota</taxon>
        <taxon>Actinomycetes</taxon>
        <taxon>Micrococcales</taxon>
        <taxon>Microbacteriaceae</taxon>
        <taxon>Microbacterium</taxon>
    </lineage>
</organism>
<dbReference type="Gene3D" id="3.10.450.50">
    <property type="match status" value="1"/>
</dbReference>
<accession>A0A6I6E9R0</accession>
<evidence type="ECO:0000256" key="1">
    <source>
        <dbReference type="ARBA" id="ARBA00010839"/>
    </source>
</evidence>
<dbReference type="RefSeq" id="WP_156242425.1">
    <property type="nucleotide sequence ID" value="NZ_BAAAZL010000004.1"/>
</dbReference>
<dbReference type="HAMAP" id="MF_00612">
    <property type="entry name" value="UPF0225"/>
    <property type="match status" value="1"/>
</dbReference>
<name>A0A6I6E9R0_9MICO</name>
<gene>
    <name evidence="4" type="ORF">D7D94_09770</name>
</gene>
<evidence type="ECO:0000313" key="4">
    <source>
        <dbReference type="EMBL" id="QGU27918.1"/>
    </source>
</evidence>
<comment type="similarity">
    <text evidence="1 2">Belongs to the UPF0225 family.</text>
</comment>
<protein>
    <recommendedName>
        <fullName evidence="2">UPF0225 protein D7D94_09770</fullName>
    </recommendedName>
</protein>
<dbReference type="OrthoDB" id="21421at2"/>
<dbReference type="PANTHER" id="PTHR33747">
    <property type="entry name" value="UPF0225 PROTEIN SCO1677"/>
    <property type="match status" value="1"/>
</dbReference>
<dbReference type="InterPro" id="IPR032710">
    <property type="entry name" value="NTF2-like_dom_sf"/>
</dbReference>
<evidence type="ECO:0000259" key="3">
    <source>
        <dbReference type="Pfam" id="PF17775"/>
    </source>
</evidence>
<dbReference type="InterPro" id="IPR004027">
    <property type="entry name" value="SEC_C_motif"/>
</dbReference>
<dbReference type="Pfam" id="PF02810">
    <property type="entry name" value="SEC-C"/>
    <property type="match status" value="1"/>
</dbReference>
<dbReference type="EMBL" id="CP032550">
    <property type="protein sequence ID" value="QGU27918.1"/>
    <property type="molecule type" value="Genomic_DNA"/>
</dbReference>
<sequence>MSFAETCPCGSGRPYPACCGALHAGARVAATPEELMRSRYSAFAKGDADYLALTWHPRTRPADLALDAATTWTGLEIVEAAGDEVSFIAHFTAPNGPGRLAETSRFARRGGRWFYVDGDVS</sequence>
<dbReference type="SUPFAM" id="SSF54427">
    <property type="entry name" value="NTF2-like"/>
    <property type="match status" value="1"/>
</dbReference>